<dbReference type="EC" id="5.2.1.8" evidence="3 6"/>
<evidence type="ECO:0000256" key="7">
    <source>
        <dbReference type="SAM" id="SignalP"/>
    </source>
</evidence>
<evidence type="ECO:0000256" key="1">
    <source>
        <dbReference type="ARBA" id="ARBA00000971"/>
    </source>
</evidence>
<dbReference type="OrthoDB" id="1902587at2759"/>
<accession>A0A8H4UEW2</accession>
<reference evidence="9" key="2">
    <citation type="submission" date="2020-05" db="EMBL/GenBank/DDBJ databases">
        <authorList>
            <person name="Kim H.-S."/>
            <person name="Proctor R.H."/>
            <person name="Brown D.W."/>
        </authorList>
    </citation>
    <scope>NUCLEOTIDE SEQUENCE</scope>
    <source>
        <strain evidence="9">NRRL 22465</strain>
    </source>
</reference>
<dbReference type="Proteomes" id="UP000635477">
    <property type="component" value="Unassembled WGS sequence"/>
</dbReference>
<dbReference type="EMBL" id="JABEYC010000714">
    <property type="protein sequence ID" value="KAF4974723.1"/>
    <property type="molecule type" value="Genomic_DNA"/>
</dbReference>
<name>A0A8H4UEW2_9HYPO</name>
<dbReference type="InterPro" id="IPR044609">
    <property type="entry name" value="FKBP2/11"/>
</dbReference>
<keyword evidence="5 6" id="KW-0413">Isomerase</keyword>
<dbReference type="Gene3D" id="3.10.50.40">
    <property type="match status" value="1"/>
</dbReference>
<gene>
    <name evidence="9" type="ORF">FZEAL_8393</name>
</gene>
<evidence type="ECO:0000256" key="6">
    <source>
        <dbReference type="PROSITE-ProRule" id="PRU00277"/>
    </source>
</evidence>
<protein>
    <recommendedName>
        <fullName evidence="3 6">peptidylprolyl isomerase</fullName>
        <ecNumber evidence="3 6">5.2.1.8</ecNumber>
    </recommendedName>
</protein>
<dbReference type="Pfam" id="PF00254">
    <property type="entry name" value="FKBP_C"/>
    <property type="match status" value="1"/>
</dbReference>
<organism evidence="9 10">
    <name type="scientific">Fusarium zealandicum</name>
    <dbReference type="NCBI Taxonomy" id="1053134"/>
    <lineage>
        <taxon>Eukaryota</taxon>
        <taxon>Fungi</taxon>
        <taxon>Dikarya</taxon>
        <taxon>Ascomycota</taxon>
        <taxon>Pezizomycotina</taxon>
        <taxon>Sordariomycetes</taxon>
        <taxon>Hypocreomycetidae</taxon>
        <taxon>Hypocreales</taxon>
        <taxon>Nectriaceae</taxon>
        <taxon>Fusarium</taxon>
        <taxon>Fusarium staphyleae species complex</taxon>
    </lineage>
</organism>
<evidence type="ECO:0000256" key="4">
    <source>
        <dbReference type="ARBA" id="ARBA00023110"/>
    </source>
</evidence>
<dbReference type="PROSITE" id="PS50059">
    <property type="entry name" value="FKBP_PPIASE"/>
    <property type="match status" value="1"/>
</dbReference>
<dbReference type="PANTHER" id="PTHR45779">
    <property type="entry name" value="PEPTIDYLPROLYL ISOMERASE"/>
    <property type="match status" value="1"/>
</dbReference>
<dbReference type="AlphaFoldDB" id="A0A8H4UEW2"/>
<dbReference type="InterPro" id="IPR001179">
    <property type="entry name" value="PPIase_FKBP_dom"/>
</dbReference>
<evidence type="ECO:0000256" key="3">
    <source>
        <dbReference type="ARBA" id="ARBA00013194"/>
    </source>
</evidence>
<dbReference type="SUPFAM" id="SSF54534">
    <property type="entry name" value="FKBP-like"/>
    <property type="match status" value="1"/>
</dbReference>
<dbReference type="InterPro" id="IPR046357">
    <property type="entry name" value="PPIase_dom_sf"/>
</dbReference>
<evidence type="ECO:0000256" key="5">
    <source>
        <dbReference type="ARBA" id="ARBA00023235"/>
    </source>
</evidence>
<feature type="chain" id="PRO_5034897583" description="peptidylprolyl isomerase" evidence="7">
    <location>
        <begin position="20"/>
        <end position="213"/>
    </location>
</feature>
<comment type="caution">
    <text evidence="9">The sequence shown here is derived from an EMBL/GenBank/DDBJ whole genome shotgun (WGS) entry which is preliminary data.</text>
</comment>
<sequence length="213" mass="22415">MKATLLLSALASAAVGVVASEELKIDVTLPVVCERKTQKGDRVQMHYRGTLGESGEQFDASRFLRPAAAPAPRAREFDANTDTKGYDRGSPLGFKLGTGQVIKGWDQGLLDMCIGEKRLLTIPPELGYGSRGIGPIPGGATLVFETELIGIDGVPTPEKIEVKVAEEAKSAVENAETAGEKIAEKVANVVADAADAAKTMLADTDDGPAHEEL</sequence>
<feature type="signal peptide" evidence="7">
    <location>
        <begin position="1"/>
        <end position="19"/>
    </location>
</feature>
<feature type="domain" description="PPIase FKBP-type" evidence="8">
    <location>
        <begin position="40"/>
        <end position="152"/>
    </location>
</feature>
<dbReference type="PANTHER" id="PTHR45779:SF7">
    <property type="entry name" value="PEPTIDYLPROLYL ISOMERASE"/>
    <property type="match status" value="1"/>
</dbReference>
<dbReference type="GO" id="GO:0005783">
    <property type="term" value="C:endoplasmic reticulum"/>
    <property type="evidence" value="ECO:0007669"/>
    <property type="project" value="TreeGrafter"/>
</dbReference>
<evidence type="ECO:0000313" key="9">
    <source>
        <dbReference type="EMBL" id="KAF4974723.1"/>
    </source>
</evidence>
<comment type="catalytic activity">
    <reaction evidence="1 6">
        <text>[protein]-peptidylproline (omega=180) = [protein]-peptidylproline (omega=0)</text>
        <dbReference type="Rhea" id="RHEA:16237"/>
        <dbReference type="Rhea" id="RHEA-COMP:10747"/>
        <dbReference type="Rhea" id="RHEA-COMP:10748"/>
        <dbReference type="ChEBI" id="CHEBI:83833"/>
        <dbReference type="ChEBI" id="CHEBI:83834"/>
        <dbReference type="EC" id="5.2.1.8"/>
    </reaction>
</comment>
<evidence type="ECO:0000256" key="2">
    <source>
        <dbReference type="ARBA" id="ARBA00002388"/>
    </source>
</evidence>
<keyword evidence="7" id="KW-0732">Signal</keyword>
<evidence type="ECO:0000259" key="8">
    <source>
        <dbReference type="PROSITE" id="PS50059"/>
    </source>
</evidence>
<reference evidence="9" key="1">
    <citation type="journal article" date="2020" name="BMC Genomics">
        <title>Correction to: Identification and distribution of gene clusters required for synthesis of sphingolipid metabolism inhibitors in diverse species of the filamentous fungus Fusarium.</title>
        <authorList>
            <person name="Kim H.S."/>
            <person name="Lohmar J.M."/>
            <person name="Busman M."/>
            <person name="Brown D.W."/>
            <person name="Naumann T.A."/>
            <person name="Divon H.H."/>
            <person name="Lysoe E."/>
            <person name="Uhlig S."/>
            <person name="Proctor R.H."/>
        </authorList>
    </citation>
    <scope>NUCLEOTIDE SEQUENCE</scope>
    <source>
        <strain evidence="9">NRRL 22465</strain>
    </source>
</reference>
<dbReference type="GO" id="GO:0003755">
    <property type="term" value="F:peptidyl-prolyl cis-trans isomerase activity"/>
    <property type="evidence" value="ECO:0007669"/>
    <property type="project" value="UniProtKB-KW"/>
</dbReference>
<evidence type="ECO:0000313" key="10">
    <source>
        <dbReference type="Proteomes" id="UP000635477"/>
    </source>
</evidence>
<keyword evidence="10" id="KW-1185">Reference proteome</keyword>
<keyword evidence="4 6" id="KW-0697">Rotamase</keyword>
<comment type="function">
    <text evidence="2">PPIases accelerate the folding of proteins. It catalyzes the cis-trans isomerization of proline imidic peptide bonds in oligopeptides.</text>
</comment>
<proteinExistence type="predicted"/>